<protein>
    <submittedName>
        <fullName evidence="2">Uncharacterized protein</fullName>
    </submittedName>
</protein>
<keyword evidence="3" id="KW-1185">Reference proteome</keyword>
<organism evidence="2 3">
    <name type="scientific">Araneus ventricosus</name>
    <name type="common">Orbweaver spider</name>
    <name type="synonym">Epeira ventricosa</name>
    <dbReference type="NCBI Taxonomy" id="182803"/>
    <lineage>
        <taxon>Eukaryota</taxon>
        <taxon>Metazoa</taxon>
        <taxon>Ecdysozoa</taxon>
        <taxon>Arthropoda</taxon>
        <taxon>Chelicerata</taxon>
        <taxon>Arachnida</taxon>
        <taxon>Araneae</taxon>
        <taxon>Araneomorphae</taxon>
        <taxon>Entelegynae</taxon>
        <taxon>Araneoidea</taxon>
        <taxon>Araneidae</taxon>
        <taxon>Araneus</taxon>
    </lineage>
</organism>
<evidence type="ECO:0000313" key="3">
    <source>
        <dbReference type="Proteomes" id="UP000499080"/>
    </source>
</evidence>
<gene>
    <name evidence="2" type="ORF">AVEN_185680_1</name>
</gene>
<evidence type="ECO:0000313" key="2">
    <source>
        <dbReference type="EMBL" id="GBO06520.1"/>
    </source>
</evidence>
<dbReference type="EMBL" id="BGPR01032819">
    <property type="protein sequence ID" value="GBO06520.1"/>
    <property type="molecule type" value="Genomic_DNA"/>
</dbReference>
<sequence>MLPSTPTPFEVSIYKSNISFSTEGGVGGTRQCPQNNGEGADPEEEKKRLLFQPRAGCKNEIFLIEFCLQKIFFFSARLAAILCRFFASFLSAASHLFRAGEVGVLFCSYLHYCFGDGGKCVG</sequence>
<dbReference type="AlphaFoldDB" id="A0A4Y2U4D2"/>
<evidence type="ECO:0000256" key="1">
    <source>
        <dbReference type="SAM" id="MobiDB-lite"/>
    </source>
</evidence>
<accession>A0A4Y2U4D2</accession>
<proteinExistence type="predicted"/>
<name>A0A4Y2U4D2_ARAVE</name>
<dbReference type="Proteomes" id="UP000499080">
    <property type="component" value="Unassembled WGS sequence"/>
</dbReference>
<reference evidence="2 3" key="1">
    <citation type="journal article" date="2019" name="Sci. Rep.">
        <title>Orb-weaving spider Araneus ventricosus genome elucidates the spidroin gene catalogue.</title>
        <authorList>
            <person name="Kono N."/>
            <person name="Nakamura H."/>
            <person name="Ohtoshi R."/>
            <person name="Moran D.A.P."/>
            <person name="Shinohara A."/>
            <person name="Yoshida Y."/>
            <person name="Fujiwara M."/>
            <person name="Mori M."/>
            <person name="Tomita M."/>
            <person name="Arakawa K."/>
        </authorList>
    </citation>
    <scope>NUCLEOTIDE SEQUENCE [LARGE SCALE GENOMIC DNA]</scope>
</reference>
<feature type="region of interest" description="Disordered" evidence="1">
    <location>
        <begin position="22"/>
        <end position="44"/>
    </location>
</feature>
<comment type="caution">
    <text evidence="2">The sequence shown here is derived from an EMBL/GenBank/DDBJ whole genome shotgun (WGS) entry which is preliminary data.</text>
</comment>